<evidence type="ECO:0000256" key="1">
    <source>
        <dbReference type="SAM" id="MobiDB-lite"/>
    </source>
</evidence>
<reference evidence="2 3" key="1">
    <citation type="journal article" date="2018" name="BMC Genomics">
        <title>Genomic comparison of Trypanosoma conorhini and Trypanosoma rangeli to Trypanosoma cruzi strains of high and low virulence.</title>
        <authorList>
            <person name="Bradwell K.R."/>
            <person name="Koparde V.N."/>
            <person name="Matveyev A.V."/>
            <person name="Serrano M.G."/>
            <person name="Alves J.M."/>
            <person name="Parikh H."/>
            <person name="Huang B."/>
            <person name="Lee V."/>
            <person name="Espinosa-Alvarez O."/>
            <person name="Ortiz P.A."/>
            <person name="Costa-Martins A.G."/>
            <person name="Teixeira M.M."/>
            <person name="Buck G.A."/>
        </authorList>
    </citation>
    <scope>NUCLEOTIDE SEQUENCE [LARGE SCALE GENOMIC DNA]</scope>
    <source>
        <strain evidence="2 3">AM80</strain>
    </source>
</reference>
<sequence length="144" mass="15345">MQGLTRPRSVGVLSIGLGHMLEAAAMAYTPAREDHHATTTAAALSPADGNSSPEQCGGSGRLEDVGSIATAKSVLLCLRRPSSRVAADKGDVQEYTWHWGRSSVQRRKRVIQRTMEARPRLLAFLLWPCKGGGGGRGRPPSAAQ</sequence>
<proteinExistence type="predicted"/>
<evidence type="ECO:0000313" key="2">
    <source>
        <dbReference type="EMBL" id="RNF06867.1"/>
    </source>
</evidence>
<organism evidence="2 3">
    <name type="scientific">Trypanosoma rangeli</name>
    <dbReference type="NCBI Taxonomy" id="5698"/>
    <lineage>
        <taxon>Eukaryota</taxon>
        <taxon>Discoba</taxon>
        <taxon>Euglenozoa</taxon>
        <taxon>Kinetoplastea</taxon>
        <taxon>Metakinetoplastina</taxon>
        <taxon>Trypanosomatida</taxon>
        <taxon>Trypanosomatidae</taxon>
        <taxon>Trypanosoma</taxon>
        <taxon>Herpetosoma</taxon>
    </lineage>
</organism>
<dbReference type="OrthoDB" id="10545741at2759"/>
<keyword evidence="3" id="KW-1185">Reference proteome</keyword>
<dbReference type="AlphaFoldDB" id="A0A3R7RM48"/>
<feature type="region of interest" description="Disordered" evidence="1">
    <location>
        <begin position="36"/>
        <end position="62"/>
    </location>
</feature>
<protein>
    <submittedName>
        <fullName evidence="2">Uncharacterized protein</fullName>
    </submittedName>
</protein>
<dbReference type="VEuPathDB" id="TriTrypDB:TRSC58_07227"/>
<dbReference type="Proteomes" id="UP000283634">
    <property type="component" value="Unassembled WGS sequence"/>
</dbReference>
<evidence type="ECO:0000313" key="3">
    <source>
        <dbReference type="Proteomes" id="UP000283634"/>
    </source>
</evidence>
<comment type="caution">
    <text evidence="2">The sequence shown here is derived from an EMBL/GenBank/DDBJ whole genome shotgun (WGS) entry which is preliminary data.</text>
</comment>
<name>A0A3R7RM48_TRYRA</name>
<dbReference type="RefSeq" id="XP_029239500.1">
    <property type="nucleotide sequence ID" value="XM_029380764.1"/>
</dbReference>
<dbReference type="GeneID" id="40327745"/>
<dbReference type="EMBL" id="MKGL01000099">
    <property type="protein sequence ID" value="RNF06867.1"/>
    <property type="molecule type" value="Genomic_DNA"/>
</dbReference>
<gene>
    <name evidence="2" type="ORF">TraAM80_03812</name>
</gene>
<feature type="compositionally biased region" description="Polar residues" evidence="1">
    <location>
        <begin position="38"/>
        <end position="54"/>
    </location>
</feature>
<accession>A0A3R7RM48</accession>